<evidence type="ECO:0000256" key="1">
    <source>
        <dbReference type="ARBA" id="ARBA00022722"/>
    </source>
</evidence>
<dbReference type="EMBL" id="LCPP01000012">
    <property type="protein sequence ID" value="KKW00366.1"/>
    <property type="molecule type" value="Genomic_DNA"/>
</dbReference>
<name>A0A0G1V1S8_9BACT</name>
<feature type="signal peptide" evidence="4">
    <location>
        <begin position="1"/>
        <end position="22"/>
    </location>
</feature>
<evidence type="ECO:0000313" key="7">
    <source>
        <dbReference type="Proteomes" id="UP000034637"/>
    </source>
</evidence>
<evidence type="ECO:0000256" key="2">
    <source>
        <dbReference type="ARBA" id="ARBA00022759"/>
    </source>
</evidence>
<dbReference type="SMART" id="SM00318">
    <property type="entry name" value="SNc"/>
    <property type="match status" value="1"/>
</dbReference>
<keyword evidence="3" id="KW-0378">Hydrolase</keyword>
<dbReference type="GO" id="GO:0016787">
    <property type="term" value="F:hydrolase activity"/>
    <property type="evidence" value="ECO:0007669"/>
    <property type="project" value="UniProtKB-KW"/>
</dbReference>
<dbReference type="SUPFAM" id="SSF50199">
    <property type="entry name" value="Staphylococcal nuclease"/>
    <property type="match status" value="1"/>
</dbReference>
<dbReference type="PANTHER" id="PTHR12302:SF3">
    <property type="entry name" value="SERINE_THREONINE-PROTEIN KINASE 31"/>
    <property type="match status" value="1"/>
</dbReference>
<dbReference type="Gene3D" id="2.40.50.90">
    <property type="match status" value="1"/>
</dbReference>
<evidence type="ECO:0000256" key="4">
    <source>
        <dbReference type="SAM" id="SignalP"/>
    </source>
</evidence>
<keyword evidence="4" id="KW-0732">Signal</keyword>
<evidence type="ECO:0000256" key="3">
    <source>
        <dbReference type="ARBA" id="ARBA00022801"/>
    </source>
</evidence>
<dbReference type="InterPro" id="IPR016071">
    <property type="entry name" value="Staphylococal_nuclease_OB-fold"/>
</dbReference>
<accession>A0A0G1V1S8</accession>
<comment type="caution">
    <text evidence="6">The sequence shown here is derived from an EMBL/GenBank/DDBJ whole genome shotgun (WGS) entry which is preliminary data.</text>
</comment>
<evidence type="ECO:0000313" key="6">
    <source>
        <dbReference type="EMBL" id="KKW00366.1"/>
    </source>
</evidence>
<dbReference type="Pfam" id="PF00565">
    <property type="entry name" value="SNase"/>
    <property type="match status" value="1"/>
</dbReference>
<dbReference type="Proteomes" id="UP000034637">
    <property type="component" value="Unassembled WGS sequence"/>
</dbReference>
<protein>
    <submittedName>
        <fullName evidence="6">Thermonuclease family protein</fullName>
    </submittedName>
</protein>
<dbReference type="GO" id="GO:0004519">
    <property type="term" value="F:endonuclease activity"/>
    <property type="evidence" value="ECO:0007669"/>
    <property type="project" value="UniProtKB-KW"/>
</dbReference>
<dbReference type="PANTHER" id="PTHR12302">
    <property type="entry name" value="EBNA2 BINDING PROTEIN P100"/>
    <property type="match status" value="1"/>
</dbReference>
<evidence type="ECO:0000259" key="5">
    <source>
        <dbReference type="PROSITE" id="PS50830"/>
    </source>
</evidence>
<dbReference type="PROSITE" id="PS50830">
    <property type="entry name" value="TNASE_3"/>
    <property type="match status" value="1"/>
</dbReference>
<proteinExistence type="predicted"/>
<reference evidence="6 7" key="1">
    <citation type="journal article" date="2015" name="Nature">
        <title>rRNA introns, odd ribosomes, and small enigmatic genomes across a large radiation of phyla.</title>
        <authorList>
            <person name="Brown C.T."/>
            <person name="Hug L.A."/>
            <person name="Thomas B.C."/>
            <person name="Sharon I."/>
            <person name="Castelle C.J."/>
            <person name="Singh A."/>
            <person name="Wilkins M.J."/>
            <person name="Williams K.H."/>
            <person name="Banfield J.F."/>
        </authorList>
    </citation>
    <scope>NUCLEOTIDE SEQUENCE [LARGE SCALE GENOMIC DNA]</scope>
</reference>
<organism evidence="6 7">
    <name type="scientific">Candidatus Amesbacteria bacterium GW2011_GWA1_48_9</name>
    <dbReference type="NCBI Taxonomy" id="1618355"/>
    <lineage>
        <taxon>Bacteria</taxon>
        <taxon>Candidatus Amesiibacteriota</taxon>
    </lineage>
</organism>
<feature type="chain" id="PRO_5002540098" evidence="4">
    <location>
        <begin position="23"/>
        <end position="227"/>
    </location>
</feature>
<feature type="domain" description="TNase-like" evidence="5">
    <location>
        <begin position="29"/>
        <end position="148"/>
    </location>
</feature>
<gene>
    <name evidence="6" type="ORF">UY33_C0012G0020</name>
</gene>
<sequence length="227" mass="24999">MPAKKLGAVVLTAVVVAGSALAVKNISFVDPRETVYKIADGDTFILEQNKQTVRLFGIDAPEKDNCYGPESYSRLGKLLKKGKVQLKEPVVDKFGRIVALVYVDGKFINEIMIREGFAAYRSEPGSGKEAMKAAHEYAKTQKLGIYSSACTDDTPPDPKCPIKGNHDLDRDEFLYLTPDCPYYSLVTIRRFEGDRWFCTGKEAESAGFKVSSACALGTKRNPKSITP</sequence>
<dbReference type="InterPro" id="IPR035437">
    <property type="entry name" value="SNase_OB-fold_sf"/>
</dbReference>
<keyword evidence="2" id="KW-0255">Endonuclease</keyword>
<dbReference type="AlphaFoldDB" id="A0A0G1V1S8"/>
<keyword evidence="1" id="KW-0540">Nuclease</keyword>